<dbReference type="InterPro" id="IPR007630">
    <property type="entry name" value="RNA_pol_sigma70_r4"/>
</dbReference>
<feature type="domain" description="RNA polymerase sigma-70" evidence="2">
    <location>
        <begin position="148"/>
        <end position="174"/>
    </location>
</feature>
<dbReference type="SUPFAM" id="SSF88659">
    <property type="entry name" value="Sigma3 and sigma4 domains of RNA polymerase sigma factors"/>
    <property type="match status" value="1"/>
</dbReference>
<dbReference type="Proteomes" id="UP001221686">
    <property type="component" value="Unassembled WGS sequence"/>
</dbReference>
<keyword evidence="4" id="KW-1185">Reference proteome</keyword>
<gene>
    <name evidence="3" type="ORF">POL25_22220</name>
</gene>
<dbReference type="PROSITE" id="PS00716">
    <property type="entry name" value="SIGMA70_2"/>
    <property type="match status" value="1"/>
</dbReference>
<dbReference type="InterPro" id="IPR013324">
    <property type="entry name" value="RNA_pol_sigma_r3/r4-like"/>
</dbReference>
<evidence type="ECO:0000259" key="2">
    <source>
        <dbReference type="PROSITE" id="PS00716"/>
    </source>
</evidence>
<accession>A0ABT5E2I6</accession>
<dbReference type="InterPro" id="IPR036388">
    <property type="entry name" value="WH-like_DNA-bd_sf"/>
</dbReference>
<proteinExistence type="predicted"/>
<evidence type="ECO:0000256" key="1">
    <source>
        <dbReference type="SAM" id="MobiDB-lite"/>
    </source>
</evidence>
<feature type="region of interest" description="Disordered" evidence="1">
    <location>
        <begin position="1"/>
        <end position="55"/>
    </location>
</feature>
<dbReference type="InterPro" id="IPR000943">
    <property type="entry name" value="RNA_pol_sigma70"/>
</dbReference>
<evidence type="ECO:0000313" key="4">
    <source>
        <dbReference type="Proteomes" id="UP001221686"/>
    </source>
</evidence>
<dbReference type="Gene3D" id="1.10.10.10">
    <property type="entry name" value="Winged helix-like DNA-binding domain superfamily/Winged helix DNA-binding domain"/>
    <property type="match status" value="1"/>
</dbReference>
<feature type="compositionally biased region" description="Acidic residues" evidence="1">
    <location>
        <begin position="29"/>
        <end position="49"/>
    </location>
</feature>
<evidence type="ECO:0000313" key="3">
    <source>
        <dbReference type="EMBL" id="MDC0719638.1"/>
    </source>
</evidence>
<feature type="compositionally biased region" description="Basic and acidic residues" evidence="1">
    <location>
        <begin position="1"/>
        <end position="28"/>
    </location>
</feature>
<dbReference type="EMBL" id="JAQNDL010000002">
    <property type="protein sequence ID" value="MDC0719638.1"/>
    <property type="molecule type" value="Genomic_DNA"/>
</dbReference>
<sequence>MLKHDSFATGSDLDRDSDLDEVRDHDTDQEVASDAGEEAGDADAGDDGDGPPPIVRRARAKTIAMKRLTKEELRIGALLYPERSYWRPKARGECANVSRPCPYVSCKHHLYIDVNPATGSIKINFPDLEVWELQHSCALDVAQTGGITLEEVGEILNLTRERIRQVEVRGLLKLKEAGGEDLLSYLAREEG</sequence>
<organism evidence="3 4">
    <name type="scientific">Nannocystis bainbridge</name>
    <dbReference type="NCBI Taxonomy" id="2995303"/>
    <lineage>
        <taxon>Bacteria</taxon>
        <taxon>Pseudomonadati</taxon>
        <taxon>Myxococcota</taxon>
        <taxon>Polyangia</taxon>
        <taxon>Nannocystales</taxon>
        <taxon>Nannocystaceae</taxon>
        <taxon>Nannocystis</taxon>
    </lineage>
</organism>
<name>A0ABT5E2I6_9BACT</name>
<comment type="caution">
    <text evidence="3">The sequence shown here is derived from an EMBL/GenBank/DDBJ whole genome shotgun (WGS) entry which is preliminary data.</text>
</comment>
<dbReference type="Pfam" id="PF04545">
    <property type="entry name" value="Sigma70_r4"/>
    <property type="match status" value="1"/>
</dbReference>
<protein>
    <submittedName>
        <fullName evidence="3">Sigma factor-like helix-turn-helix DNA-binding protein</fullName>
    </submittedName>
</protein>
<dbReference type="RefSeq" id="WP_272088142.1">
    <property type="nucleotide sequence ID" value="NZ_JAQNDL010000002.1"/>
</dbReference>
<reference evidence="3 4" key="1">
    <citation type="submission" date="2022-11" db="EMBL/GenBank/DDBJ databases">
        <title>Minimal conservation of predation-associated metabolite biosynthetic gene clusters underscores biosynthetic potential of Myxococcota including descriptions for ten novel species: Archangium lansinium sp. nov., Myxococcus landrumus sp. nov., Nannocystis bai.</title>
        <authorList>
            <person name="Ahearne A."/>
            <person name="Stevens C."/>
            <person name="Dowd S."/>
        </authorList>
    </citation>
    <scope>NUCLEOTIDE SEQUENCE [LARGE SCALE GENOMIC DNA]</scope>
    <source>
        <strain evidence="3 4">BB15-2</strain>
    </source>
</reference>